<evidence type="ECO:0000256" key="10">
    <source>
        <dbReference type="SAM" id="MobiDB-lite"/>
    </source>
</evidence>
<evidence type="ECO:0000256" key="6">
    <source>
        <dbReference type="ARBA" id="ARBA00023040"/>
    </source>
</evidence>
<evidence type="ECO:0000256" key="3">
    <source>
        <dbReference type="ARBA" id="ARBA00022507"/>
    </source>
</evidence>
<evidence type="ECO:0000313" key="13">
    <source>
        <dbReference type="Proteomes" id="UP000219338"/>
    </source>
</evidence>
<feature type="region of interest" description="Disordered" evidence="10">
    <location>
        <begin position="332"/>
        <end position="411"/>
    </location>
</feature>
<comment type="similarity">
    <text evidence="2">Belongs to the G-protein coupled receptor 4 family.</text>
</comment>
<dbReference type="InterPro" id="IPR001546">
    <property type="entry name" value="GPCR_Pheromne_A_rcpt"/>
</dbReference>
<comment type="subcellular location">
    <subcellularLocation>
        <location evidence="1">Membrane</location>
        <topology evidence="1">Multi-pass membrane protein</topology>
    </subcellularLocation>
</comment>
<evidence type="ECO:0000256" key="4">
    <source>
        <dbReference type="ARBA" id="ARBA00022692"/>
    </source>
</evidence>
<dbReference type="GO" id="GO:0004933">
    <property type="term" value="F:mating-type a-factor pheromone receptor activity"/>
    <property type="evidence" value="ECO:0007669"/>
    <property type="project" value="InterPro"/>
</dbReference>
<feature type="transmembrane region" description="Helical" evidence="11">
    <location>
        <begin position="202"/>
        <end position="226"/>
    </location>
</feature>
<evidence type="ECO:0000256" key="2">
    <source>
        <dbReference type="ARBA" id="ARBA00011085"/>
    </source>
</evidence>
<keyword evidence="9" id="KW-0807">Transducer</keyword>
<dbReference type="GO" id="GO:0000750">
    <property type="term" value="P:pheromone-dependent signal transduction involved in conjugation with cellular fusion"/>
    <property type="evidence" value="ECO:0007669"/>
    <property type="project" value="TreeGrafter"/>
</dbReference>
<feature type="compositionally biased region" description="Polar residues" evidence="10">
    <location>
        <begin position="335"/>
        <end position="365"/>
    </location>
</feature>
<dbReference type="PRINTS" id="PR00899">
    <property type="entry name" value="GPCRSTE3"/>
</dbReference>
<evidence type="ECO:0000313" key="12">
    <source>
        <dbReference type="EMBL" id="SJL14364.1"/>
    </source>
</evidence>
<feature type="transmembrane region" description="Helical" evidence="11">
    <location>
        <begin position="34"/>
        <end position="54"/>
    </location>
</feature>
<evidence type="ECO:0000256" key="8">
    <source>
        <dbReference type="ARBA" id="ARBA00023170"/>
    </source>
</evidence>
<evidence type="ECO:0000256" key="5">
    <source>
        <dbReference type="ARBA" id="ARBA00022989"/>
    </source>
</evidence>
<evidence type="ECO:0000256" key="7">
    <source>
        <dbReference type="ARBA" id="ARBA00023136"/>
    </source>
</evidence>
<proteinExistence type="inferred from homology"/>
<dbReference type="PANTHER" id="PTHR28097">
    <property type="entry name" value="PHEROMONE A FACTOR RECEPTOR"/>
    <property type="match status" value="1"/>
</dbReference>
<name>A0A284S034_ARMOS</name>
<dbReference type="AlphaFoldDB" id="A0A284S034"/>
<keyword evidence="4 11" id="KW-0812">Transmembrane</keyword>
<feature type="transmembrane region" description="Helical" evidence="11">
    <location>
        <begin position="66"/>
        <end position="89"/>
    </location>
</feature>
<dbReference type="EMBL" id="FUEG01000023">
    <property type="protein sequence ID" value="SJL14364.1"/>
    <property type="molecule type" value="Genomic_DNA"/>
</dbReference>
<organism evidence="12 13">
    <name type="scientific">Armillaria ostoyae</name>
    <name type="common">Armillaria root rot fungus</name>
    <dbReference type="NCBI Taxonomy" id="47428"/>
    <lineage>
        <taxon>Eukaryota</taxon>
        <taxon>Fungi</taxon>
        <taxon>Dikarya</taxon>
        <taxon>Basidiomycota</taxon>
        <taxon>Agaricomycotina</taxon>
        <taxon>Agaricomycetes</taxon>
        <taxon>Agaricomycetidae</taxon>
        <taxon>Agaricales</taxon>
        <taxon>Marasmiineae</taxon>
        <taxon>Physalacriaceae</taxon>
        <taxon>Armillaria</taxon>
    </lineage>
</organism>
<dbReference type="GO" id="GO:0005886">
    <property type="term" value="C:plasma membrane"/>
    <property type="evidence" value="ECO:0007669"/>
    <property type="project" value="TreeGrafter"/>
</dbReference>
<feature type="transmembrane region" description="Helical" evidence="11">
    <location>
        <begin position="6"/>
        <end position="22"/>
    </location>
</feature>
<keyword evidence="7 11" id="KW-0472">Membrane</keyword>
<dbReference type="Pfam" id="PF02076">
    <property type="entry name" value="STE3"/>
    <property type="match status" value="1"/>
</dbReference>
<keyword evidence="5 11" id="KW-1133">Transmembrane helix</keyword>
<sequence length="411" mass="46500">MYRELPVVSFICAALVLLPLPWHWRARTIPTISLILWMFVATLIYGINAIVWADNVRIVAPVYCDIATKIMVGSTVALPSSIFCLCVNLERIASLREVRSTNAERRRRKIFDCVLCFVVPAVYMALHYVVQGHRFDIVENFGCRPTIYISIASIFIIWIPPALFTIAGGIFSALALRHFFIRRITFARHLQNSNSALTPSRYFRLIAMALVQTIWSIAVTIVNMWYSLTPGLRPWISWADVHWEFSHVSQFPALLNTKENILLTYLLWWTIPVSSLIFVAFFAFGQDAVKEYRACFAWVKRVILRIPEAEKKNLVLLPSYCSPKSLPSFVKRPSVDTTAPPSTPKSFQSFSKGSPRRSSLDTLQHSPAPPSYKMDDMSGSVAPSEDYDDDDASRRSVGPSSSGHEEPHGHL</sequence>
<reference evidence="13" key="1">
    <citation type="journal article" date="2017" name="Nat. Ecol. Evol.">
        <title>Genome expansion and lineage-specific genetic innovations in the forest pathogenic fungi Armillaria.</title>
        <authorList>
            <person name="Sipos G."/>
            <person name="Prasanna A.N."/>
            <person name="Walter M.C."/>
            <person name="O'Connor E."/>
            <person name="Balint B."/>
            <person name="Krizsan K."/>
            <person name="Kiss B."/>
            <person name="Hess J."/>
            <person name="Varga T."/>
            <person name="Slot J."/>
            <person name="Riley R."/>
            <person name="Boka B."/>
            <person name="Rigling D."/>
            <person name="Barry K."/>
            <person name="Lee J."/>
            <person name="Mihaltcheva S."/>
            <person name="LaButti K."/>
            <person name="Lipzen A."/>
            <person name="Waldron R."/>
            <person name="Moloney N.M."/>
            <person name="Sperisen C."/>
            <person name="Kredics L."/>
            <person name="Vagvoelgyi C."/>
            <person name="Patrignani A."/>
            <person name="Fitzpatrick D."/>
            <person name="Nagy I."/>
            <person name="Doyle S."/>
            <person name="Anderson J.B."/>
            <person name="Grigoriev I.V."/>
            <person name="Gueldener U."/>
            <person name="Muensterkoetter M."/>
            <person name="Nagy L.G."/>
        </authorList>
    </citation>
    <scope>NUCLEOTIDE SEQUENCE [LARGE SCALE GENOMIC DNA]</scope>
    <source>
        <strain evidence="13">C18/9</strain>
    </source>
</reference>
<evidence type="ECO:0000256" key="1">
    <source>
        <dbReference type="ARBA" id="ARBA00004141"/>
    </source>
</evidence>
<keyword evidence="13" id="KW-1185">Reference proteome</keyword>
<dbReference type="OMA" id="IVVPVWC"/>
<feature type="transmembrane region" description="Helical" evidence="11">
    <location>
        <begin position="110"/>
        <end position="128"/>
    </location>
</feature>
<dbReference type="OrthoDB" id="2874149at2759"/>
<keyword evidence="8 12" id="KW-0675">Receptor</keyword>
<protein>
    <submittedName>
        <fullName evidence="12">Related to Pheromone B beta 1 receptor</fullName>
    </submittedName>
</protein>
<dbReference type="Proteomes" id="UP000219338">
    <property type="component" value="Unassembled WGS sequence"/>
</dbReference>
<dbReference type="PRINTS" id="PR00900">
    <property type="entry name" value="PHEROMONEAR"/>
</dbReference>
<gene>
    <name evidence="12" type="ORF">ARMOST_17820</name>
</gene>
<feature type="transmembrane region" description="Helical" evidence="11">
    <location>
        <begin position="262"/>
        <end position="284"/>
    </location>
</feature>
<feature type="transmembrane region" description="Helical" evidence="11">
    <location>
        <begin position="148"/>
        <end position="181"/>
    </location>
</feature>
<dbReference type="InterPro" id="IPR001499">
    <property type="entry name" value="GPCR_STE3"/>
</dbReference>
<evidence type="ECO:0000256" key="11">
    <source>
        <dbReference type="SAM" id="Phobius"/>
    </source>
</evidence>
<keyword evidence="3" id="KW-0589">Pheromone response</keyword>
<keyword evidence="6" id="KW-0297">G-protein coupled receptor</keyword>
<dbReference type="PANTHER" id="PTHR28097:SF1">
    <property type="entry name" value="PHEROMONE A FACTOR RECEPTOR"/>
    <property type="match status" value="1"/>
</dbReference>
<accession>A0A284S034</accession>
<dbReference type="CDD" id="cd14966">
    <property type="entry name" value="7tmD_STE3"/>
    <property type="match status" value="1"/>
</dbReference>
<evidence type="ECO:0000256" key="9">
    <source>
        <dbReference type="ARBA" id="ARBA00023224"/>
    </source>
</evidence>